<dbReference type="Proteomes" id="UP001552299">
    <property type="component" value="Unassembled WGS sequence"/>
</dbReference>
<sequence length="279" mass="30056">MAGMVANQLNDLGFLDVSMKSHSFLDALYCVSPAMTFSDPKSTIFHGLTSHWISEEILALTAPQFALVCFIPKLAATHVLPYILHGLGSLFGRPLKIDHATACGLRPSVTCVLVELDITKCYPNRVWLGPKMFGYIQQVKMEVFLPFVFIVHPLGTTAAAIVEISNNTINATITHVLSSADLVITGDVSNANVVALDELNNIATLNSTLLVPSSKFLIGGNNAMVDNSLALPSSSNLNITPDKLTYLDSLVVRDEQVIVNELANGLDSMPLGMFTLALI</sequence>
<gene>
    <name evidence="1" type="ORF">M5K25_025907</name>
</gene>
<evidence type="ECO:0000313" key="1">
    <source>
        <dbReference type="EMBL" id="KAL0903853.1"/>
    </source>
</evidence>
<name>A0ABD0TW42_DENTH</name>
<reference evidence="1 2" key="1">
    <citation type="journal article" date="2024" name="Plant Biotechnol. J.">
        <title>Dendrobium thyrsiflorum genome and its molecular insights into genes involved in important horticultural traits.</title>
        <authorList>
            <person name="Chen B."/>
            <person name="Wang J.Y."/>
            <person name="Zheng P.J."/>
            <person name="Li K.L."/>
            <person name="Liang Y.M."/>
            <person name="Chen X.F."/>
            <person name="Zhang C."/>
            <person name="Zhao X."/>
            <person name="He X."/>
            <person name="Zhang G.Q."/>
            <person name="Liu Z.J."/>
            <person name="Xu Q."/>
        </authorList>
    </citation>
    <scope>NUCLEOTIDE SEQUENCE [LARGE SCALE GENOMIC DNA]</scope>
    <source>
        <strain evidence="1">GZMU011</strain>
    </source>
</reference>
<evidence type="ECO:0000313" key="2">
    <source>
        <dbReference type="Proteomes" id="UP001552299"/>
    </source>
</evidence>
<dbReference type="EMBL" id="JANQDX010000019">
    <property type="protein sequence ID" value="KAL0903853.1"/>
    <property type="molecule type" value="Genomic_DNA"/>
</dbReference>
<proteinExistence type="predicted"/>
<dbReference type="AlphaFoldDB" id="A0ABD0TW42"/>
<protein>
    <submittedName>
        <fullName evidence="1">Uncharacterized protein</fullName>
    </submittedName>
</protein>
<keyword evidence="2" id="KW-1185">Reference proteome</keyword>
<organism evidence="1 2">
    <name type="scientific">Dendrobium thyrsiflorum</name>
    <name type="common">Pinecone-like raceme dendrobium</name>
    <name type="synonym">Orchid</name>
    <dbReference type="NCBI Taxonomy" id="117978"/>
    <lineage>
        <taxon>Eukaryota</taxon>
        <taxon>Viridiplantae</taxon>
        <taxon>Streptophyta</taxon>
        <taxon>Embryophyta</taxon>
        <taxon>Tracheophyta</taxon>
        <taxon>Spermatophyta</taxon>
        <taxon>Magnoliopsida</taxon>
        <taxon>Liliopsida</taxon>
        <taxon>Asparagales</taxon>
        <taxon>Orchidaceae</taxon>
        <taxon>Epidendroideae</taxon>
        <taxon>Malaxideae</taxon>
        <taxon>Dendrobiinae</taxon>
        <taxon>Dendrobium</taxon>
    </lineage>
</organism>
<comment type="caution">
    <text evidence="1">The sequence shown here is derived from an EMBL/GenBank/DDBJ whole genome shotgun (WGS) entry which is preliminary data.</text>
</comment>
<accession>A0ABD0TW42</accession>